<organism evidence="1 2">
    <name type="scientific">Planomonospora alba</name>
    <dbReference type="NCBI Taxonomy" id="161354"/>
    <lineage>
        <taxon>Bacteria</taxon>
        <taxon>Bacillati</taxon>
        <taxon>Actinomycetota</taxon>
        <taxon>Actinomycetes</taxon>
        <taxon>Streptosporangiales</taxon>
        <taxon>Streptosporangiaceae</taxon>
        <taxon>Planomonospora</taxon>
    </lineage>
</organism>
<proteinExistence type="predicted"/>
<comment type="caution">
    <text evidence="1">The sequence shown here is derived from an EMBL/GenBank/DDBJ whole genome shotgun (WGS) entry which is preliminary data.</text>
</comment>
<gene>
    <name evidence="1" type="ORF">GCM10010466_29400</name>
</gene>
<protein>
    <submittedName>
        <fullName evidence="1">Uncharacterized protein</fullName>
    </submittedName>
</protein>
<name>A0ABP6N514_9ACTN</name>
<accession>A0ABP6N514</accession>
<reference evidence="2" key="1">
    <citation type="journal article" date="2019" name="Int. J. Syst. Evol. Microbiol.">
        <title>The Global Catalogue of Microorganisms (GCM) 10K type strain sequencing project: providing services to taxonomists for standard genome sequencing and annotation.</title>
        <authorList>
            <consortium name="The Broad Institute Genomics Platform"/>
            <consortium name="The Broad Institute Genome Sequencing Center for Infectious Disease"/>
            <person name="Wu L."/>
            <person name="Ma J."/>
        </authorList>
    </citation>
    <scope>NUCLEOTIDE SEQUENCE [LARGE SCALE GENOMIC DNA]</scope>
    <source>
        <strain evidence="2">JCM 9373</strain>
    </source>
</reference>
<evidence type="ECO:0000313" key="2">
    <source>
        <dbReference type="Proteomes" id="UP001500320"/>
    </source>
</evidence>
<dbReference type="Proteomes" id="UP001500320">
    <property type="component" value="Unassembled WGS sequence"/>
</dbReference>
<dbReference type="EMBL" id="BAAAUT010000021">
    <property type="protein sequence ID" value="GAA3136703.1"/>
    <property type="molecule type" value="Genomic_DNA"/>
</dbReference>
<keyword evidence="2" id="KW-1185">Reference proteome</keyword>
<dbReference type="RefSeq" id="WP_344859736.1">
    <property type="nucleotide sequence ID" value="NZ_BAAAUT010000021.1"/>
</dbReference>
<evidence type="ECO:0000313" key="1">
    <source>
        <dbReference type="EMBL" id="GAA3136703.1"/>
    </source>
</evidence>
<sequence length="366" mass="39282">MAEYSFPFDGGTGAAITEDQWSYMAGSWQDDGVEAEGPASQALKVSSQVVPLTLSIQPGHAFLKGFHYYLDTSRTLAFTENLSEYDRVDRVVLRLDRTSNTVSIAVKTGTPAPETPVPPAVSTDYNTPEVSLATFTVRAGANTVLSGDVVDARPFCGKRVRVAENLSGLPVGSVAYRPESDRFGLVRSGGVFDGVAMSSEIAPLQEAAAGFNLHKVDPDPHMTYMNQTRGDARYSQRSHTHVLASSSNTGWLPATNYQTLGFTNRLVLRGGVVSVSFYYSRRSTSGAADGELVTTLPVGYRPMAAVLLPAYVSTNDRSTVTKAGAVHVATDGQVTLYQTFVGYSERIIVTGMFFAAPNDYSIPTEG</sequence>